<evidence type="ECO:0000313" key="1">
    <source>
        <dbReference type="EMBL" id="EBT6290897.1"/>
    </source>
</evidence>
<dbReference type="AlphaFoldDB" id="A0A5V2QQF2"/>
<proteinExistence type="predicted"/>
<protein>
    <submittedName>
        <fullName evidence="1">Uncharacterized protein</fullName>
    </submittedName>
</protein>
<accession>A0A5V2QQF2</accession>
<gene>
    <name evidence="1" type="ORF">CNP70_15485</name>
</gene>
<name>A0A5V2QQF2_SALER</name>
<dbReference type="EMBL" id="AAGZJS010000016">
    <property type="protein sequence ID" value="EBT6290897.1"/>
    <property type="molecule type" value="Genomic_DNA"/>
</dbReference>
<reference evidence="1" key="1">
    <citation type="submission" date="2018-07" db="EMBL/GenBank/DDBJ databases">
        <authorList>
            <consortium name="PulseNet: The National Subtyping Network for Foodborne Disease Surveillance"/>
            <person name="Tarr C.L."/>
            <person name="Trees E."/>
            <person name="Katz L.S."/>
            <person name="Carleton-Romer H.A."/>
            <person name="Stroika S."/>
            <person name="Kucerova Z."/>
            <person name="Roache K.F."/>
            <person name="Sabol A.L."/>
            <person name="Besser J."/>
            <person name="Gerner-Smidt P."/>
        </authorList>
    </citation>
    <scope>NUCLEOTIDE SEQUENCE</scope>
    <source>
        <strain evidence="1">PNUSAS023047</strain>
    </source>
</reference>
<organism evidence="1">
    <name type="scientific">Salmonella enterica</name>
    <name type="common">Salmonella choleraesuis</name>
    <dbReference type="NCBI Taxonomy" id="28901"/>
    <lineage>
        <taxon>Bacteria</taxon>
        <taxon>Pseudomonadati</taxon>
        <taxon>Pseudomonadota</taxon>
        <taxon>Gammaproteobacteria</taxon>
        <taxon>Enterobacterales</taxon>
        <taxon>Enterobacteriaceae</taxon>
        <taxon>Salmonella</taxon>
    </lineage>
</organism>
<sequence>MYKVHVTEINTLTGEIRRYEHKQKFKSPRKAVKLTRELMDEIDRLRPVPDEYEYTIEAGKEKR</sequence>
<comment type="caution">
    <text evidence="1">The sequence shown here is derived from an EMBL/GenBank/DDBJ whole genome shotgun (WGS) entry which is preliminary data.</text>
</comment>